<protein>
    <submittedName>
        <fullName evidence="2">Uncharacterized protein</fullName>
    </submittedName>
</protein>
<feature type="region of interest" description="Disordered" evidence="1">
    <location>
        <begin position="109"/>
        <end position="240"/>
    </location>
</feature>
<name>A0ABR0SYP9_9HYPO</name>
<evidence type="ECO:0000313" key="2">
    <source>
        <dbReference type="EMBL" id="KAK5996890.1"/>
    </source>
</evidence>
<reference evidence="2 3" key="1">
    <citation type="submission" date="2024-01" db="EMBL/GenBank/DDBJ databases">
        <title>Complete genome of Cladobotryum mycophilum ATHUM6906.</title>
        <authorList>
            <person name="Christinaki A.C."/>
            <person name="Myridakis A.I."/>
            <person name="Kouvelis V.N."/>
        </authorList>
    </citation>
    <scope>NUCLEOTIDE SEQUENCE [LARGE SCALE GENOMIC DNA]</scope>
    <source>
        <strain evidence="2 3">ATHUM6906</strain>
    </source>
</reference>
<feature type="region of interest" description="Disordered" evidence="1">
    <location>
        <begin position="1"/>
        <end position="51"/>
    </location>
</feature>
<sequence length="240" mass="26911">MVASETKPESHHGDDEEQLDLPNDDGENEAQTADAAADECLSTSQSSDSFDCSVECYVPNCRVEAELRHTPLICGYPNSPSPRIHNWGTIRDNLEPSCVDPWDWLAQIEDDPLDAEIFQPEEETPPRDQTPSEPERDPREQKTNRQNEDSEYDSEECETLLGPRARKGRWSIASSRTLGRSEVDESVAEMEPTITVKKEIDEISQISESSHGDMEGGLVEAGKDEEKSIPDVLYQDDDPF</sequence>
<keyword evidence="3" id="KW-1185">Reference proteome</keyword>
<feature type="compositionally biased region" description="Basic and acidic residues" evidence="1">
    <location>
        <begin position="1"/>
        <end position="14"/>
    </location>
</feature>
<feature type="compositionally biased region" description="Low complexity" evidence="1">
    <location>
        <begin position="42"/>
        <end position="51"/>
    </location>
</feature>
<evidence type="ECO:0000313" key="3">
    <source>
        <dbReference type="Proteomes" id="UP001338125"/>
    </source>
</evidence>
<feature type="compositionally biased region" description="Basic and acidic residues" evidence="1">
    <location>
        <begin position="133"/>
        <end position="148"/>
    </location>
</feature>
<comment type="caution">
    <text evidence="2">The sequence shown here is derived from an EMBL/GenBank/DDBJ whole genome shotgun (WGS) entry which is preliminary data.</text>
</comment>
<organism evidence="2 3">
    <name type="scientific">Cladobotryum mycophilum</name>
    <dbReference type="NCBI Taxonomy" id="491253"/>
    <lineage>
        <taxon>Eukaryota</taxon>
        <taxon>Fungi</taxon>
        <taxon>Dikarya</taxon>
        <taxon>Ascomycota</taxon>
        <taxon>Pezizomycotina</taxon>
        <taxon>Sordariomycetes</taxon>
        <taxon>Hypocreomycetidae</taxon>
        <taxon>Hypocreales</taxon>
        <taxon>Hypocreaceae</taxon>
        <taxon>Cladobotryum</taxon>
    </lineage>
</organism>
<feature type="compositionally biased region" description="Acidic residues" evidence="1">
    <location>
        <begin position="109"/>
        <end position="123"/>
    </location>
</feature>
<feature type="compositionally biased region" description="Acidic residues" evidence="1">
    <location>
        <begin position="15"/>
        <end position="28"/>
    </location>
</feature>
<dbReference type="Proteomes" id="UP001338125">
    <property type="component" value="Unassembled WGS sequence"/>
</dbReference>
<accession>A0ABR0SYP9</accession>
<dbReference type="EMBL" id="JAVFKD010000002">
    <property type="protein sequence ID" value="KAK5996890.1"/>
    <property type="molecule type" value="Genomic_DNA"/>
</dbReference>
<feature type="compositionally biased region" description="Acidic residues" evidence="1">
    <location>
        <begin position="149"/>
        <end position="158"/>
    </location>
</feature>
<gene>
    <name evidence="2" type="ORF">PT974_02237</name>
</gene>
<proteinExistence type="predicted"/>
<evidence type="ECO:0000256" key="1">
    <source>
        <dbReference type="SAM" id="MobiDB-lite"/>
    </source>
</evidence>